<keyword evidence="3" id="KW-1185">Reference proteome</keyword>
<proteinExistence type="predicted"/>
<dbReference type="InterPro" id="IPR029058">
    <property type="entry name" value="AB_hydrolase_fold"/>
</dbReference>
<dbReference type="InterPro" id="IPR052897">
    <property type="entry name" value="Sec-Metab_Biosynth_Hydrolase"/>
</dbReference>
<evidence type="ECO:0000313" key="2">
    <source>
        <dbReference type="EMBL" id="GAA4623465.1"/>
    </source>
</evidence>
<sequence>MKTYVLIPGAWSGGWIWQPVVAGLRGQGHAVYPMTLSGLGGRDADVSGIGLNTHVEDVLSVLLDNALRDVVLVAHGTSGVIAGIVADRAPELVAHTVYVEGFLPHHGRSVLQAFGSLYPDELRTIAENHGRWPAPDATVIGDGQGLTAEQAEWLASRMTDHPGRSLTEPVRLTSPLESRPAVYVVCSMEHFGGRLADDVEGMRSVPGWTFGYLATGLWPMLSAPEELVRLLDEVPVKHALLRSTPLPSRAAPLGNG</sequence>
<dbReference type="Pfam" id="PF12697">
    <property type="entry name" value="Abhydrolase_6"/>
    <property type="match status" value="1"/>
</dbReference>
<protein>
    <submittedName>
        <fullName evidence="2">Alpha/beta hydrolase</fullName>
    </submittedName>
</protein>
<accession>A0ABP8U445</accession>
<gene>
    <name evidence="2" type="ORF">GCM10023196_019750</name>
</gene>
<organism evidence="2 3">
    <name type="scientific">Actinoallomurus vinaceus</name>
    <dbReference type="NCBI Taxonomy" id="1080074"/>
    <lineage>
        <taxon>Bacteria</taxon>
        <taxon>Bacillati</taxon>
        <taxon>Actinomycetota</taxon>
        <taxon>Actinomycetes</taxon>
        <taxon>Streptosporangiales</taxon>
        <taxon>Thermomonosporaceae</taxon>
        <taxon>Actinoallomurus</taxon>
    </lineage>
</organism>
<dbReference type="Gene3D" id="3.40.50.1820">
    <property type="entry name" value="alpha/beta hydrolase"/>
    <property type="match status" value="1"/>
</dbReference>
<dbReference type="Proteomes" id="UP001501442">
    <property type="component" value="Unassembled WGS sequence"/>
</dbReference>
<reference evidence="3" key="1">
    <citation type="journal article" date="2019" name="Int. J. Syst. Evol. Microbiol.">
        <title>The Global Catalogue of Microorganisms (GCM) 10K type strain sequencing project: providing services to taxonomists for standard genome sequencing and annotation.</title>
        <authorList>
            <consortium name="The Broad Institute Genomics Platform"/>
            <consortium name="The Broad Institute Genome Sequencing Center for Infectious Disease"/>
            <person name="Wu L."/>
            <person name="Ma J."/>
        </authorList>
    </citation>
    <scope>NUCLEOTIDE SEQUENCE [LARGE SCALE GENOMIC DNA]</scope>
    <source>
        <strain evidence="3">JCM 17939</strain>
    </source>
</reference>
<dbReference type="SUPFAM" id="SSF53474">
    <property type="entry name" value="alpha/beta-Hydrolases"/>
    <property type="match status" value="1"/>
</dbReference>
<dbReference type="RefSeq" id="WP_345430356.1">
    <property type="nucleotide sequence ID" value="NZ_BAABHK010000002.1"/>
</dbReference>
<dbReference type="PANTHER" id="PTHR37017">
    <property type="entry name" value="AB HYDROLASE-1 DOMAIN-CONTAINING PROTEIN-RELATED"/>
    <property type="match status" value="1"/>
</dbReference>
<dbReference type="InterPro" id="IPR000073">
    <property type="entry name" value="AB_hydrolase_1"/>
</dbReference>
<evidence type="ECO:0000313" key="3">
    <source>
        <dbReference type="Proteomes" id="UP001501442"/>
    </source>
</evidence>
<name>A0ABP8U445_9ACTN</name>
<dbReference type="GO" id="GO:0016787">
    <property type="term" value="F:hydrolase activity"/>
    <property type="evidence" value="ECO:0007669"/>
    <property type="project" value="UniProtKB-KW"/>
</dbReference>
<evidence type="ECO:0000259" key="1">
    <source>
        <dbReference type="Pfam" id="PF12697"/>
    </source>
</evidence>
<dbReference type="EMBL" id="BAABHK010000002">
    <property type="protein sequence ID" value="GAA4623465.1"/>
    <property type="molecule type" value="Genomic_DNA"/>
</dbReference>
<keyword evidence="2" id="KW-0378">Hydrolase</keyword>
<dbReference type="PANTHER" id="PTHR37017:SF11">
    <property type="entry name" value="ESTERASE_LIPASE_THIOESTERASE DOMAIN-CONTAINING PROTEIN"/>
    <property type="match status" value="1"/>
</dbReference>
<comment type="caution">
    <text evidence="2">The sequence shown here is derived from an EMBL/GenBank/DDBJ whole genome shotgun (WGS) entry which is preliminary data.</text>
</comment>
<feature type="domain" description="AB hydrolase-1" evidence="1">
    <location>
        <begin position="5"/>
        <end position="229"/>
    </location>
</feature>